<evidence type="ECO:0000313" key="4">
    <source>
        <dbReference type="Ensembl" id="ENSCCRP00015003874.1"/>
    </source>
</evidence>
<dbReference type="InterPro" id="IPR008211">
    <property type="entry name" value="Laminin_N"/>
</dbReference>
<dbReference type="Ensembl" id="ENSCCRT00015004047.1">
    <property type="protein sequence ID" value="ENSCCRP00015003874.1"/>
    <property type="gene ID" value="ENSCCRG00015002261.1"/>
</dbReference>
<dbReference type="Pfam" id="PF00055">
    <property type="entry name" value="Laminin_N"/>
    <property type="match status" value="1"/>
</dbReference>
<keyword evidence="1" id="KW-1015">Disulfide bond</keyword>
<keyword evidence="2" id="KW-0424">Laminin EGF-like domain</keyword>
<reference evidence="4" key="1">
    <citation type="submission" date="2025-08" db="UniProtKB">
        <authorList>
            <consortium name="Ensembl"/>
        </authorList>
    </citation>
    <scope>IDENTIFICATION</scope>
</reference>
<dbReference type="Proteomes" id="UP000694700">
    <property type="component" value="Unplaced"/>
</dbReference>
<evidence type="ECO:0000256" key="2">
    <source>
        <dbReference type="ARBA" id="ARBA00023292"/>
    </source>
</evidence>
<accession>A0A8C1S7S2</accession>
<evidence type="ECO:0000256" key="1">
    <source>
        <dbReference type="ARBA" id="ARBA00023157"/>
    </source>
</evidence>
<protein>
    <recommendedName>
        <fullName evidence="3">Laminin N-terminal domain-containing protein</fullName>
    </recommendedName>
</protein>
<evidence type="ECO:0000259" key="3">
    <source>
        <dbReference type="PROSITE" id="PS51117"/>
    </source>
</evidence>
<evidence type="ECO:0000313" key="5">
    <source>
        <dbReference type="Proteomes" id="UP000694700"/>
    </source>
</evidence>
<proteinExistence type="predicted"/>
<dbReference type="AlphaFoldDB" id="A0A8C1S7S2"/>
<organism evidence="4 5">
    <name type="scientific">Cyprinus carpio</name>
    <name type="common">Common carp</name>
    <dbReference type="NCBI Taxonomy" id="7962"/>
    <lineage>
        <taxon>Eukaryota</taxon>
        <taxon>Metazoa</taxon>
        <taxon>Chordata</taxon>
        <taxon>Craniata</taxon>
        <taxon>Vertebrata</taxon>
        <taxon>Euteleostomi</taxon>
        <taxon>Actinopterygii</taxon>
        <taxon>Neopterygii</taxon>
        <taxon>Teleostei</taxon>
        <taxon>Ostariophysi</taxon>
        <taxon>Cypriniformes</taxon>
        <taxon>Cyprinidae</taxon>
        <taxon>Cyprininae</taxon>
        <taxon>Cyprinus</taxon>
    </lineage>
</organism>
<dbReference type="Gene3D" id="2.60.120.260">
    <property type="entry name" value="Galactose-binding domain-like"/>
    <property type="match status" value="1"/>
</dbReference>
<sequence>QNTQLMTDMSCSCYPATGNLLIGRAINLTATSTCGLEGPEQYCIVSHLQVNPFLLTICTVSQLFWNRVCIFH</sequence>
<dbReference type="PROSITE" id="PS51117">
    <property type="entry name" value="LAMININ_NTER"/>
    <property type="match status" value="1"/>
</dbReference>
<feature type="domain" description="Laminin N-terminal" evidence="3">
    <location>
        <begin position="9"/>
        <end position="72"/>
    </location>
</feature>
<name>A0A8C1S7S2_CYPCA</name>